<proteinExistence type="inferred from homology"/>
<name>A0AA86ITU9_9ENTR</name>
<dbReference type="Pfam" id="PF07804">
    <property type="entry name" value="HipA_C"/>
    <property type="match status" value="1"/>
</dbReference>
<keyword evidence="2" id="KW-0808">Transferase</keyword>
<dbReference type="CDD" id="cd17808">
    <property type="entry name" value="HipA_Ec_like"/>
    <property type="match status" value="1"/>
</dbReference>
<dbReference type="PANTHER" id="PTHR37419">
    <property type="entry name" value="SERINE/THREONINE-PROTEIN KINASE TOXIN HIPA"/>
    <property type="match status" value="1"/>
</dbReference>
<dbReference type="GO" id="GO:0004674">
    <property type="term" value="F:protein serine/threonine kinase activity"/>
    <property type="evidence" value="ECO:0007669"/>
    <property type="project" value="UniProtKB-KW"/>
</dbReference>
<feature type="domain" description="HipA-like C-terminal" evidence="4">
    <location>
        <begin position="149"/>
        <end position="402"/>
    </location>
</feature>
<dbReference type="GO" id="GO:0005829">
    <property type="term" value="C:cytosol"/>
    <property type="evidence" value="ECO:0007669"/>
    <property type="project" value="TreeGrafter"/>
</dbReference>
<evidence type="ECO:0000259" key="4">
    <source>
        <dbReference type="Pfam" id="PF07804"/>
    </source>
</evidence>
<dbReference type="PANTHER" id="PTHR37419:SF1">
    <property type="entry name" value="SERINE_THREONINE-PROTEIN KINASE TOXIN HIPA"/>
    <property type="match status" value="1"/>
</dbReference>
<gene>
    <name evidence="6" type="primary">hipA</name>
    <name evidence="6" type="ORF">ENKO_32670</name>
</gene>
<accession>A0AA86ITU9</accession>
<dbReference type="Proteomes" id="UP000682928">
    <property type="component" value="Chromosome"/>
</dbReference>
<dbReference type="NCBIfam" id="TIGR03071">
    <property type="entry name" value="couple_hipA"/>
    <property type="match status" value="1"/>
</dbReference>
<evidence type="ECO:0000256" key="1">
    <source>
        <dbReference type="ARBA" id="ARBA00010164"/>
    </source>
</evidence>
<dbReference type="AlphaFoldDB" id="A0AA86ITU9"/>
<dbReference type="InterPro" id="IPR012893">
    <property type="entry name" value="HipA-like_C"/>
</dbReference>
<evidence type="ECO:0000256" key="3">
    <source>
        <dbReference type="ARBA" id="ARBA00022777"/>
    </source>
</evidence>
<sequence length="437" mass="48631">MKSLSVYMNGFLVGALLQEASGANTFQYDPAWLKTDGARPISLSMPLRASKYEGEVVFNFFDNLLPDNREIRERIASRFQASSLQPFDLLYEIGRDCVGALILQPPGEPLSDLRTIRGETLDKASLDAVLKGYLSASPYLRHESADFRISIAGAQEKTALLHHDGQWQLPKGVTPTTHIFKLPVGKIQGHSFTLDLQESVENEWLSMLIARLYGLNVPRCDIIHTAHTRALCVERFDRRYVADGSWIARLPQEDMCQALGLSSVKKYESDGGPGISEIMKFLLGSDNAQQDRENFMRSHILFWLLAASDGHAKNYSVALLPGGGYRLTPLYDIMSCYPLIGGRGLAKQDLKMAMSLSATGKGKKYAWQQIYPRHFLATARKCGFSEVRMGELLKEFYDKTPQVLSAARQQLPDHFPAHISDAIFTGLAQAARRLGAG</sequence>
<dbReference type="InterPro" id="IPR017508">
    <property type="entry name" value="HipA_N1"/>
</dbReference>
<keyword evidence="6" id="KW-0723">Serine/threonine-protein kinase</keyword>
<comment type="similarity">
    <text evidence="1">Belongs to the HipA Ser/Thr kinase family.</text>
</comment>
<evidence type="ECO:0000313" key="7">
    <source>
        <dbReference type="Proteomes" id="UP000682928"/>
    </source>
</evidence>
<reference evidence="6" key="1">
    <citation type="submission" date="2021-04" db="EMBL/GenBank/DDBJ databases">
        <title>Difference and commonality of drug resistance evolution in various bacteria. and drug sensitivity profiles.</title>
        <authorList>
            <person name="Maeda T."/>
            <person name="Shibai A."/>
            <person name="Kawada K."/>
            <person name="Kotani H."/>
            <person name="Tarusawa Y."/>
            <person name="Tanabe K."/>
            <person name="Furusawa C."/>
        </authorList>
    </citation>
    <scope>NUCLEOTIDE SEQUENCE</scope>
    <source>
        <strain evidence="6">JCM 8580</strain>
    </source>
</reference>
<evidence type="ECO:0000259" key="5">
    <source>
        <dbReference type="Pfam" id="PF13657"/>
    </source>
</evidence>
<evidence type="ECO:0000313" key="6">
    <source>
        <dbReference type="EMBL" id="BCU56673.1"/>
    </source>
</evidence>
<keyword evidence="3 6" id="KW-0418">Kinase</keyword>
<dbReference type="EMBL" id="AP024590">
    <property type="protein sequence ID" value="BCU56673.1"/>
    <property type="molecule type" value="Genomic_DNA"/>
</dbReference>
<feature type="domain" description="HipA N-terminal subdomain 1" evidence="5">
    <location>
        <begin position="4"/>
        <end position="102"/>
    </location>
</feature>
<dbReference type="InterPro" id="IPR052028">
    <property type="entry name" value="HipA_Ser/Thr_kinase"/>
</dbReference>
<dbReference type="RefSeq" id="WP_088220180.1">
    <property type="nucleotide sequence ID" value="NZ_AP024590.1"/>
</dbReference>
<protein>
    <submittedName>
        <fullName evidence="6">Serine/threonine protein kinase</fullName>
    </submittedName>
</protein>
<dbReference type="Pfam" id="PF13657">
    <property type="entry name" value="Couple_hipA"/>
    <property type="match status" value="1"/>
</dbReference>
<evidence type="ECO:0000256" key="2">
    <source>
        <dbReference type="ARBA" id="ARBA00022679"/>
    </source>
</evidence>
<organism evidence="6 7">
    <name type="scientific">Enterobacter kobei</name>
    <dbReference type="NCBI Taxonomy" id="208224"/>
    <lineage>
        <taxon>Bacteria</taxon>
        <taxon>Pseudomonadati</taxon>
        <taxon>Pseudomonadota</taxon>
        <taxon>Gammaproteobacteria</taxon>
        <taxon>Enterobacterales</taxon>
        <taxon>Enterobacteriaceae</taxon>
        <taxon>Enterobacter</taxon>
        <taxon>Enterobacter cloacae complex</taxon>
    </lineage>
</organism>